<organism evidence="7 8">
    <name type="scientific">Nocardia mangyaensis</name>
    <dbReference type="NCBI Taxonomy" id="2213200"/>
    <lineage>
        <taxon>Bacteria</taxon>
        <taxon>Bacillati</taxon>
        <taxon>Actinomycetota</taxon>
        <taxon>Actinomycetes</taxon>
        <taxon>Mycobacteriales</taxon>
        <taxon>Nocardiaceae</taxon>
        <taxon>Nocardia</taxon>
    </lineage>
</organism>
<keyword evidence="5 6" id="KW-0472">Membrane</keyword>
<evidence type="ECO:0000313" key="8">
    <source>
        <dbReference type="Proteomes" id="UP000183810"/>
    </source>
</evidence>
<proteinExistence type="predicted"/>
<protein>
    <submittedName>
        <fullName evidence="7">Cobalt ECF transporter T component CbiQ</fullName>
    </submittedName>
</protein>
<evidence type="ECO:0000313" key="7">
    <source>
        <dbReference type="EMBL" id="APE34328.1"/>
    </source>
</evidence>
<dbReference type="KEGG" id="nsl:BOX37_10595"/>
<feature type="transmembrane region" description="Helical" evidence="6">
    <location>
        <begin position="108"/>
        <end position="127"/>
    </location>
</feature>
<dbReference type="GO" id="GO:0043190">
    <property type="term" value="C:ATP-binding cassette (ABC) transporter complex"/>
    <property type="evidence" value="ECO:0007669"/>
    <property type="project" value="InterPro"/>
</dbReference>
<feature type="transmembrane region" description="Helical" evidence="6">
    <location>
        <begin position="71"/>
        <end position="88"/>
    </location>
</feature>
<keyword evidence="2" id="KW-1003">Cell membrane</keyword>
<dbReference type="EMBL" id="CP018082">
    <property type="protein sequence ID" value="APE34328.1"/>
    <property type="molecule type" value="Genomic_DNA"/>
</dbReference>
<dbReference type="InterPro" id="IPR012809">
    <property type="entry name" value="ECF_CbiQ"/>
</dbReference>
<dbReference type="Proteomes" id="UP000183810">
    <property type="component" value="Chromosome"/>
</dbReference>
<evidence type="ECO:0000256" key="4">
    <source>
        <dbReference type="ARBA" id="ARBA00022989"/>
    </source>
</evidence>
<accession>A0A1J0VQJ9</accession>
<dbReference type="GO" id="GO:0006824">
    <property type="term" value="P:cobalt ion transport"/>
    <property type="evidence" value="ECO:0007669"/>
    <property type="project" value="InterPro"/>
</dbReference>
<feature type="transmembrane region" description="Helical" evidence="6">
    <location>
        <begin position="139"/>
        <end position="158"/>
    </location>
</feature>
<dbReference type="Pfam" id="PF02361">
    <property type="entry name" value="CbiQ"/>
    <property type="match status" value="1"/>
</dbReference>
<dbReference type="OrthoDB" id="4533at2"/>
<sequence>MGGPGRLLYLAGDSPAHRAPAEVKIVCAVLTVFAVVATPRELFWPYGCYALGLLVVWRWSGIALRWIAPRLLIEAPFVVLAVLLPFAAGDPRVEFLGLSLSATGLYAAWGIIAKGTLGVGISLTLAATTSVRDLPGGLARLRVPGIIVMIVVLMLRYVDVLVVEAGRMRLARISRGDDPRTLRQAGATARGAGTLFLRSYERGERVHLAMLSRGFDGAVPAVGLARASRRHWVLGCLPAVAAIGICLGAWMVR</sequence>
<dbReference type="AlphaFoldDB" id="A0A1J0VQJ9"/>
<feature type="transmembrane region" description="Helical" evidence="6">
    <location>
        <begin position="43"/>
        <end position="59"/>
    </location>
</feature>
<dbReference type="RefSeq" id="WP_071927508.1">
    <property type="nucleotide sequence ID" value="NZ_CP018082.1"/>
</dbReference>
<evidence type="ECO:0000256" key="3">
    <source>
        <dbReference type="ARBA" id="ARBA00022692"/>
    </source>
</evidence>
<dbReference type="InterPro" id="IPR051611">
    <property type="entry name" value="ECF_transporter_component"/>
</dbReference>
<evidence type="ECO:0000256" key="6">
    <source>
        <dbReference type="SAM" id="Phobius"/>
    </source>
</evidence>
<dbReference type="InterPro" id="IPR003339">
    <property type="entry name" value="ABC/ECF_trnsptr_transmembrane"/>
</dbReference>
<evidence type="ECO:0000256" key="2">
    <source>
        <dbReference type="ARBA" id="ARBA00022475"/>
    </source>
</evidence>
<keyword evidence="3 6" id="KW-0812">Transmembrane</keyword>
<evidence type="ECO:0000256" key="1">
    <source>
        <dbReference type="ARBA" id="ARBA00004651"/>
    </source>
</evidence>
<dbReference type="PANTHER" id="PTHR34857">
    <property type="entry name" value="SLL0384 PROTEIN"/>
    <property type="match status" value="1"/>
</dbReference>
<comment type="subcellular location">
    <subcellularLocation>
        <location evidence="1">Cell membrane</location>
        <topology evidence="1">Multi-pass membrane protein</topology>
    </subcellularLocation>
</comment>
<reference evidence="7" key="1">
    <citation type="submission" date="2016-11" db="EMBL/GenBank/DDBJ databases">
        <authorList>
            <person name="Jaros S."/>
            <person name="Januszkiewicz K."/>
            <person name="Wedrychowicz H."/>
        </authorList>
    </citation>
    <scope>NUCLEOTIDE SEQUENCE [LARGE SCALE GENOMIC DNA]</scope>
    <source>
        <strain evidence="7">Y48</strain>
    </source>
</reference>
<feature type="transmembrane region" description="Helical" evidence="6">
    <location>
        <begin position="232"/>
        <end position="252"/>
    </location>
</feature>
<name>A0A1J0VQJ9_9NOCA</name>
<dbReference type="NCBIfam" id="TIGR02454">
    <property type="entry name" value="ECF_T_CbiQ"/>
    <property type="match status" value="1"/>
</dbReference>
<dbReference type="PANTHER" id="PTHR34857:SF2">
    <property type="entry name" value="SLL0384 PROTEIN"/>
    <property type="match status" value="1"/>
</dbReference>
<evidence type="ECO:0000256" key="5">
    <source>
        <dbReference type="ARBA" id="ARBA00023136"/>
    </source>
</evidence>
<keyword evidence="4 6" id="KW-1133">Transmembrane helix</keyword>
<dbReference type="CDD" id="cd16914">
    <property type="entry name" value="EcfT"/>
    <property type="match status" value="1"/>
</dbReference>
<keyword evidence="8" id="KW-1185">Reference proteome</keyword>
<gene>
    <name evidence="7" type="ORF">BOX37_10595</name>
</gene>